<dbReference type="EMBL" id="JAAAPX010000091">
    <property type="protein sequence ID" value="KAF4232365.1"/>
    <property type="molecule type" value="Genomic_DNA"/>
</dbReference>
<gene>
    <name evidence="1" type="ORF">CNMCM6805_010011</name>
</gene>
<name>A0A8H4H0P4_9EURO</name>
<protein>
    <recommendedName>
        <fullName evidence="3">NWD NACHT-NTPase N-terminal domain-containing protein</fullName>
    </recommendedName>
</protein>
<reference evidence="1" key="1">
    <citation type="journal article" date="2020" name="bioRxiv">
        <title>Genomic and phenotypic heterogeneity of clinical isolates of the human pathogens Aspergillus fumigatus, Aspergillus lentulus and Aspergillus fumigatiaffinis.</title>
        <authorList>
            <person name="dos Santos R.A.C."/>
            <person name="Steenwyk J.L."/>
            <person name="Rivero-Menendez O."/>
            <person name="Mead M.E."/>
            <person name="Silva L.P."/>
            <person name="Bastos R.W."/>
            <person name="Alastruey-Izquierdo A."/>
            <person name="Goldman G.H."/>
            <person name="Rokas A."/>
        </authorList>
    </citation>
    <scope>NUCLEOTIDE SEQUENCE</scope>
    <source>
        <strain evidence="1">CNM-CM6805</strain>
    </source>
</reference>
<evidence type="ECO:0000313" key="1">
    <source>
        <dbReference type="EMBL" id="KAF4232365.1"/>
    </source>
</evidence>
<proteinExistence type="predicted"/>
<evidence type="ECO:0008006" key="3">
    <source>
        <dbReference type="Google" id="ProtNLM"/>
    </source>
</evidence>
<organism evidence="1 2">
    <name type="scientific">Aspergillus fumigatiaffinis</name>
    <dbReference type="NCBI Taxonomy" id="340414"/>
    <lineage>
        <taxon>Eukaryota</taxon>
        <taxon>Fungi</taxon>
        <taxon>Dikarya</taxon>
        <taxon>Ascomycota</taxon>
        <taxon>Pezizomycotina</taxon>
        <taxon>Eurotiomycetes</taxon>
        <taxon>Eurotiomycetidae</taxon>
        <taxon>Eurotiales</taxon>
        <taxon>Aspergillaceae</taxon>
        <taxon>Aspergillus</taxon>
        <taxon>Aspergillus subgen. Fumigati</taxon>
    </lineage>
</organism>
<sequence>MQMELSISASATKPDLWQRAFDNLDPKNQHFIVSISIPKSNNIIDFRGANNNLSVEDRLEALNEVVETVKTQYEIDQRKSKIKETTRKIIKAVLRFQDLIRAAVAFDPTGHATSVWAVMTQNYHSQKVAWLESCAFLADILTRYSFVEEEYQKDPNTDKPVEKALVQVYVAVLTFAALVQSLRDRRRAVWIWKSITGDSFSDLQESINRAE</sequence>
<evidence type="ECO:0000313" key="2">
    <source>
        <dbReference type="Proteomes" id="UP000653565"/>
    </source>
</evidence>
<comment type="caution">
    <text evidence="1">The sequence shown here is derived from an EMBL/GenBank/DDBJ whole genome shotgun (WGS) entry which is preliminary data.</text>
</comment>
<reference evidence="1" key="2">
    <citation type="submission" date="2020-04" db="EMBL/GenBank/DDBJ databases">
        <authorList>
            <person name="Santos R.A.C."/>
            <person name="Steenwyk J.L."/>
            <person name="Rivero-Menendez O."/>
            <person name="Mead M.E."/>
            <person name="Silva L.P."/>
            <person name="Bastos R.W."/>
            <person name="Alastruey-Izquierdo A."/>
            <person name="Goldman G.H."/>
            <person name="Rokas A."/>
        </authorList>
    </citation>
    <scope>NUCLEOTIDE SEQUENCE</scope>
    <source>
        <strain evidence="1">CNM-CM6805</strain>
    </source>
</reference>
<dbReference type="Proteomes" id="UP000653565">
    <property type="component" value="Unassembled WGS sequence"/>
</dbReference>
<keyword evidence="2" id="KW-1185">Reference proteome</keyword>
<dbReference type="AlphaFoldDB" id="A0A8H4H0P4"/>
<accession>A0A8H4H0P4</accession>